<proteinExistence type="predicted"/>
<protein>
    <submittedName>
        <fullName evidence="2">DUF1941 domain-containing protein</fullName>
    </submittedName>
</protein>
<dbReference type="PANTHER" id="PTHR13109">
    <property type="entry name" value="NEUROCHONDRIN"/>
    <property type="match status" value="1"/>
</dbReference>
<reference evidence="2 3" key="1">
    <citation type="submission" date="2023-09" db="EMBL/GenBank/DDBJ databases">
        <title>Multi-omics analysis of a traditional fermented food reveals byproduct-associated fungal strains for waste-to-food upcycling.</title>
        <authorList>
            <consortium name="Lawrence Berkeley National Laboratory"/>
            <person name="Rekdal V.M."/>
            <person name="Villalobos-Escobedo J.M."/>
            <person name="Rodriguez-Valeron N."/>
            <person name="Garcia M.O."/>
            <person name="Vasquez D.P."/>
            <person name="Damayanti I."/>
            <person name="Sorensen P.M."/>
            <person name="Baidoo E.E."/>
            <person name="De Carvalho A.C."/>
            <person name="Riley R."/>
            <person name="Lipzen A."/>
            <person name="He G."/>
            <person name="Yan M."/>
            <person name="Haridas S."/>
            <person name="Daum C."/>
            <person name="Yoshinaga Y."/>
            <person name="Ng V."/>
            <person name="Grigoriev I.V."/>
            <person name="Munk R."/>
            <person name="Nuraida L."/>
            <person name="Wijaya C.H."/>
            <person name="Morales P.-C."/>
            <person name="Keasling J.D."/>
        </authorList>
    </citation>
    <scope>NUCLEOTIDE SEQUENCE [LARGE SCALE GENOMIC DNA]</scope>
    <source>
        <strain evidence="2 3">FGSC 2613</strain>
    </source>
</reference>
<dbReference type="EMBL" id="JAVLET010000002">
    <property type="protein sequence ID" value="KAL0473832.1"/>
    <property type="molecule type" value="Genomic_DNA"/>
</dbReference>
<dbReference type="SUPFAM" id="SSF48371">
    <property type="entry name" value="ARM repeat"/>
    <property type="match status" value="1"/>
</dbReference>
<accession>A0ABR3DN96</accession>
<organism evidence="2 3">
    <name type="scientific">Neurospora intermedia</name>
    <dbReference type="NCBI Taxonomy" id="5142"/>
    <lineage>
        <taxon>Eukaryota</taxon>
        <taxon>Fungi</taxon>
        <taxon>Dikarya</taxon>
        <taxon>Ascomycota</taxon>
        <taxon>Pezizomycotina</taxon>
        <taxon>Sordariomycetes</taxon>
        <taxon>Sordariomycetidae</taxon>
        <taxon>Sordariales</taxon>
        <taxon>Sordariaceae</taxon>
        <taxon>Neurospora</taxon>
    </lineage>
</organism>
<feature type="compositionally biased region" description="Low complexity" evidence="1">
    <location>
        <begin position="13"/>
        <end position="26"/>
    </location>
</feature>
<gene>
    <name evidence="2" type="ORF">QR685DRAFT_492835</name>
</gene>
<evidence type="ECO:0000313" key="3">
    <source>
        <dbReference type="Proteomes" id="UP001451303"/>
    </source>
</evidence>
<feature type="region of interest" description="Disordered" evidence="1">
    <location>
        <begin position="1"/>
        <end position="26"/>
    </location>
</feature>
<dbReference type="InterPro" id="IPR008709">
    <property type="entry name" value="Neurochondrin"/>
</dbReference>
<dbReference type="PANTHER" id="PTHR13109:SF7">
    <property type="entry name" value="NEUROCHONDRIN"/>
    <property type="match status" value="1"/>
</dbReference>
<keyword evidence="3" id="KW-1185">Reference proteome</keyword>
<dbReference type="Proteomes" id="UP001451303">
    <property type="component" value="Unassembled WGS sequence"/>
</dbReference>
<feature type="compositionally biased region" description="Polar residues" evidence="1">
    <location>
        <begin position="1"/>
        <end position="12"/>
    </location>
</feature>
<evidence type="ECO:0000313" key="2">
    <source>
        <dbReference type="EMBL" id="KAL0473832.1"/>
    </source>
</evidence>
<comment type="caution">
    <text evidence="2">The sequence shown here is derived from an EMBL/GenBank/DDBJ whole genome shotgun (WGS) entry which is preliminary data.</text>
</comment>
<name>A0ABR3DN96_NEUIN</name>
<evidence type="ECO:0000256" key="1">
    <source>
        <dbReference type="SAM" id="MobiDB-lite"/>
    </source>
</evidence>
<dbReference type="InterPro" id="IPR016024">
    <property type="entry name" value="ARM-type_fold"/>
</dbReference>
<dbReference type="Pfam" id="PF05536">
    <property type="entry name" value="Neurochondrin"/>
    <property type="match status" value="1"/>
</dbReference>
<sequence length="719" mass="78728">MSEPTQQSVMNEPTQQQQTGQPDPIQNAQTLLRAKDDTSRFVGLALLKSVLDNSEELRNNQEAVRGLWKSVPSKFLDRLIKTGSRQQSQSEGGGNKNARDMLDLAVAIIHTFAALVPEDNKRDSRFTERIPHLVACLLNCSNETTKLVLETLSALVTTPDGAKVFIALDDVTTLIEIAPSQPLVLDIFFYAWLNATNSSVSSSAEDKDLLRTKIDHTITALVSSFKGTDAVTLLDFLANLLPRLEPQVLPQNPQWLPTLNLFIRNLVSSRPTPAGRAAYTNLSAALLEVYPSLAPQLLFTDDPSGKGKGKGKSNPSTDDNKPFSYLLISILLIDIRSTAPTLLSQLNSPSYPQLSRRLSSAFNIISHYLGFLLRSLDPTDSSSSESHSQSLLPDPTFLLKLRTSLSETFSLTLEFLRDRYDASVAGAMDLDPSARSSAVHDDSSTSGAASHLTLSWESMSGNSVEQDPLILAAIRALAIWLREDDNEQLRKEASGLGDLFIDLYRHSCHPPEPDPKKRSEKLDFRRPILMAWEGLVEERKGVESFLANGGWQALADDLVGILQSTSSSSSSSSSSSGEVVVVDEAEAARGTEIVRVLLQVAELEMPGPKEEWLDLVTKVAAWYIPEEEEEEEEEEEGDQDVEMVGKESKLVVYEFQVATLQLVTALLAGSHPGVQRRYVHSTSAVLGIARVLMGKVRKVGDGELVEALEDVLATLGGLR</sequence>